<dbReference type="EMBL" id="JAIWYP010000006">
    <property type="protein sequence ID" value="KAH3809357.1"/>
    <property type="molecule type" value="Genomic_DNA"/>
</dbReference>
<sequence length="101" mass="11781">MDALYLHNSEPEFCQLGSRPEGMWAKPRAKARLLPMRPEFNPRARKHLITIKRGGNHVKVKIATSMPRQDYVESASVEISSIITRLGYGEQIRRWRTEKYK</sequence>
<name>A0A9D4G8E4_DREPO</name>
<dbReference type="Proteomes" id="UP000828390">
    <property type="component" value="Unassembled WGS sequence"/>
</dbReference>
<evidence type="ECO:0000313" key="2">
    <source>
        <dbReference type="Proteomes" id="UP000828390"/>
    </source>
</evidence>
<reference evidence="1" key="1">
    <citation type="journal article" date="2019" name="bioRxiv">
        <title>The Genome of the Zebra Mussel, Dreissena polymorpha: A Resource for Invasive Species Research.</title>
        <authorList>
            <person name="McCartney M.A."/>
            <person name="Auch B."/>
            <person name="Kono T."/>
            <person name="Mallez S."/>
            <person name="Zhang Y."/>
            <person name="Obille A."/>
            <person name="Becker A."/>
            <person name="Abrahante J.E."/>
            <person name="Garbe J."/>
            <person name="Badalamenti J.P."/>
            <person name="Herman A."/>
            <person name="Mangelson H."/>
            <person name="Liachko I."/>
            <person name="Sullivan S."/>
            <person name="Sone E.D."/>
            <person name="Koren S."/>
            <person name="Silverstein K.A.T."/>
            <person name="Beckman K.B."/>
            <person name="Gohl D.M."/>
        </authorList>
    </citation>
    <scope>NUCLEOTIDE SEQUENCE</scope>
    <source>
        <strain evidence="1">Duluth1</strain>
        <tissue evidence="1">Whole animal</tissue>
    </source>
</reference>
<comment type="caution">
    <text evidence="1">The sequence shown here is derived from an EMBL/GenBank/DDBJ whole genome shotgun (WGS) entry which is preliminary data.</text>
</comment>
<keyword evidence="2" id="KW-1185">Reference proteome</keyword>
<proteinExistence type="predicted"/>
<evidence type="ECO:0000313" key="1">
    <source>
        <dbReference type="EMBL" id="KAH3809357.1"/>
    </source>
</evidence>
<dbReference type="AlphaFoldDB" id="A0A9D4G8E4"/>
<protein>
    <submittedName>
        <fullName evidence="1">Uncharacterized protein</fullName>
    </submittedName>
</protein>
<reference evidence="1" key="2">
    <citation type="submission" date="2020-11" db="EMBL/GenBank/DDBJ databases">
        <authorList>
            <person name="McCartney M.A."/>
            <person name="Auch B."/>
            <person name="Kono T."/>
            <person name="Mallez S."/>
            <person name="Becker A."/>
            <person name="Gohl D.M."/>
            <person name="Silverstein K.A.T."/>
            <person name="Koren S."/>
            <person name="Bechman K.B."/>
            <person name="Herman A."/>
            <person name="Abrahante J.E."/>
            <person name="Garbe J."/>
        </authorList>
    </citation>
    <scope>NUCLEOTIDE SEQUENCE</scope>
    <source>
        <strain evidence="1">Duluth1</strain>
        <tissue evidence="1">Whole animal</tissue>
    </source>
</reference>
<gene>
    <name evidence="1" type="ORF">DPMN_137720</name>
</gene>
<organism evidence="1 2">
    <name type="scientific">Dreissena polymorpha</name>
    <name type="common">Zebra mussel</name>
    <name type="synonym">Mytilus polymorpha</name>
    <dbReference type="NCBI Taxonomy" id="45954"/>
    <lineage>
        <taxon>Eukaryota</taxon>
        <taxon>Metazoa</taxon>
        <taxon>Spiralia</taxon>
        <taxon>Lophotrochozoa</taxon>
        <taxon>Mollusca</taxon>
        <taxon>Bivalvia</taxon>
        <taxon>Autobranchia</taxon>
        <taxon>Heteroconchia</taxon>
        <taxon>Euheterodonta</taxon>
        <taxon>Imparidentia</taxon>
        <taxon>Neoheterodontei</taxon>
        <taxon>Myida</taxon>
        <taxon>Dreissenoidea</taxon>
        <taxon>Dreissenidae</taxon>
        <taxon>Dreissena</taxon>
    </lineage>
</organism>
<accession>A0A9D4G8E4</accession>